<dbReference type="InterPro" id="IPR029016">
    <property type="entry name" value="GAF-like_dom_sf"/>
</dbReference>
<dbReference type="SUPFAM" id="SSF52172">
    <property type="entry name" value="CheY-like"/>
    <property type="match status" value="1"/>
</dbReference>
<dbReference type="InterPro" id="IPR003018">
    <property type="entry name" value="GAF"/>
</dbReference>
<keyword evidence="4" id="KW-0804">Transcription</keyword>
<dbReference type="PROSITE" id="PS50921">
    <property type="entry name" value="ANTAR"/>
    <property type="match status" value="1"/>
</dbReference>
<evidence type="ECO:0000259" key="5">
    <source>
        <dbReference type="PROSITE" id="PS50921"/>
    </source>
</evidence>
<dbReference type="SMART" id="SM00065">
    <property type="entry name" value="GAF"/>
    <property type="match status" value="1"/>
</dbReference>
<dbReference type="Proteomes" id="UP001240150">
    <property type="component" value="Chromosome"/>
</dbReference>
<name>A0ABY8WE83_9ACTN</name>
<dbReference type="PIRSF" id="PIRSF036625">
    <property type="entry name" value="GAF_ANTAR"/>
    <property type="match status" value="1"/>
</dbReference>
<evidence type="ECO:0000313" key="6">
    <source>
        <dbReference type="EMBL" id="WIM94035.1"/>
    </source>
</evidence>
<feature type="domain" description="ANTAR" evidence="5">
    <location>
        <begin position="167"/>
        <end position="228"/>
    </location>
</feature>
<dbReference type="InterPro" id="IPR036388">
    <property type="entry name" value="WH-like_DNA-bd_sf"/>
</dbReference>
<sequence>MTPEPMDPTAAFRELGRINLGETDLEGVLATVADLAKRTIPGAFEVSVTLIRDRGPHTVASTGEAADRVDKWQYENGSGPCLDASRQRTTLLVDDVATERRWPGWQTNTIEAGVGSTLSVGLPIRERVSGALNIYAEPAGAFDEDAVVLAETFAGYAAVALANAHLYNTTMVLAQHMQTAMESRAVIEQAKGIIMGQRRCGPDEAFGILSRASQESNRKLREVAADLVERAQRPIGQ</sequence>
<gene>
    <name evidence="6" type="ORF">ACTOB_006035</name>
</gene>
<dbReference type="EMBL" id="CP126980">
    <property type="protein sequence ID" value="WIM94035.1"/>
    <property type="molecule type" value="Genomic_DNA"/>
</dbReference>
<dbReference type="Pfam" id="PF03861">
    <property type="entry name" value="ANTAR"/>
    <property type="match status" value="1"/>
</dbReference>
<keyword evidence="7" id="KW-1185">Reference proteome</keyword>
<dbReference type="RefSeq" id="WP_284915238.1">
    <property type="nucleotide sequence ID" value="NZ_CP126980.1"/>
</dbReference>
<evidence type="ECO:0000313" key="7">
    <source>
        <dbReference type="Proteomes" id="UP001240150"/>
    </source>
</evidence>
<dbReference type="SUPFAM" id="SSF55781">
    <property type="entry name" value="GAF domain-like"/>
    <property type="match status" value="1"/>
</dbReference>
<dbReference type="Gene3D" id="3.30.450.40">
    <property type="match status" value="1"/>
</dbReference>
<evidence type="ECO:0000256" key="2">
    <source>
        <dbReference type="ARBA" id="ARBA00022777"/>
    </source>
</evidence>
<protein>
    <submittedName>
        <fullName evidence="6">GAF and ANTAR domain-containing protein</fullName>
    </submittedName>
</protein>
<evidence type="ECO:0000256" key="1">
    <source>
        <dbReference type="ARBA" id="ARBA00022679"/>
    </source>
</evidence>
<dbReference type="InterPro" id="IPR005561">
    <property type="entry name" value="ANTAR"/>
</dbReference>
<keyword evidence="1" id="KW-0808">Transferase</keyword>
<accession>A0ABY8WE83</accession>
<evidence type="ECO:0000256" key="4">
    <source>
        <dbReference type="ARBA" id="ARBA00023163"/>
    </source>
</evidence>
<dbReference type="SMART" id="SM01012">
    <property type="entry name" value="ANTAR"/>
    <property type="match status" value="1"/>
</dbReference>
<dbReference type="Pfam" id="PF13185">
    <property type="entry name" value="GAF_2"/>
    <property type="match status" value="1"/>
</dbReference>
<proteinExistence type="predicted"/>
<dbReference type="Gene3D" id="1.10.10.10">
    <property type="entry name" value="Winged helix-like DNA-binding domain superfamily/Winged helix DNA-binding domain"/>
    <property type="match status" value="1"/>
</dbReference>
<organism evidence="6 7">
    <name type="scientific">Actinoplanes oblitus</name>
    <dbReference type="NCBI Taxonomy" id="3040509"/>
    <lineage>
        <taxon>Bacteria</taxon>
        <taxon>Bacillati</taxon>
        <taxon>Actinomycetota</taxon>
        <taxon>Actinomycetes</taxon>
        <taxon>Micromonosporales</taxon>
        <taxon>Micromonosporaceae</taxon>
        <taxon>Actinoplanes</taxon>
    </lineage>
</organism>
<dbReference type="InterPro" id="IPR011006">
    <property type="entry name" value="CheY-like_superfamily"/>
</dbReference>
<reference evidence="6 7" key="1">
    <citation type="submission" date="2023-06" db="EMBL/GenBank/DDBJ databases">
        <authorList>
            <person name="Yushchuk O."/>
            <person name="Binda E."/>
            <person name="Ruckert-Reed C."/>
            <person name="Fedorenko V."/>
            <person name="Kalinowski J."/>
            <person name="Marinelli F."/>
        </authorList>
    </citation>
    <scope>NUCLEOTIDE SEQUENCE [LARGE SCALE GENOMIC DNA]</scope>
    <source>
        <strain evidence="6 7">NRRL 3884</strain>
    </source>
</reference>
<evidence type="ECO:0000256" key="3">
    <source>
        <dbReference type="ARBA" id="ARBA00023015"/>
    </source>
</evidence>
<keyword evidence="2" id="KW-0418">Kinase</keyword>
<dbReference type="InterPro" id="IPR012074">
    <property type="entry name" value="GAF_ANTAR"/>
</dbReference>
<keyword evidence="3" id="KW-0805">Transcription regulation</keyword>